<organism evidence="1">
    <name type="scientific">Escherichia coli</name>
    <dbReference type="NCBI Taxonomy" id="562"/>
    <lineage>
        <taxon>Bacteria</taxon>
        <taxon>Pseudomonadati</taxon>
        <taxon>Pseudomonadota</taxon>
        <taxon>Gammaproteobacteria</taxon>
        <taxon>Enterobacterales</taxon>
        <taxon>Enterobacteriaceae</taxon>
        <taxon>Escherichia</taxon>
    </lineage>
</organism>
<reference evidence="1" key="1">
    <citation type="journal article" date="2018" name="Genome Biol.">
        <title>SKESA: strategic k-mer extension for scrupulous assemblies.</title>
        <authorList>
            <person name="Souvorov A."/>
            <person name="Agarwala R."/>
            <person name="Lipman D.J."/>
        </authorList>
    </citation>
    <scope>NUCLEOTIDE SEQUENCE</scope>
    <source>
        <strain evidence="1">EC00759</strain>
    </source>
</reference>
<dbReference type="EMBL" id="DABAPH010000066">
    <property type="protein sequence ID" value="HAH1914947.1"/>
    <property type="molecule type" value="Genomic_DNA"/>
</dbReference>
<reference evidence="1" key="2">
    <citation type="submission" date="2019-12" db="EMBL/GenBank/DDBJ databases">
        <authorList>
            <consortium name="NCBI Pathogen Detection Project"/>
        </authorList>
    </citation>
    <scope>NUCLEOTIDE SEQUENCE</scope>
    <source>
        <strain evidence="1">EC00759</strain>
    </source>
</reference>
<proteinExistence type="predicted"/>
<comment type="caution">
    <text evidence="1">The sequence shown here is derived from an EMBL/GenBank/DDBJ whole genome shotgun (WGS) entry which is preliminary data.</text>
</comment>
<protein>
    <submittedName>
        <fullName evidence="1">LuxR family transcriptional regulator</fullName>
    </submittedName>
</protein>
<name>A0A775UQN6_ECOLX</name>
<accession>A0A775UQN6</accession>
<sequence>FNIMYKLKLRRMSDIVTLGITSYF</sequence>
<gene>
    <name evidence="1" type="ORF">GRC89_23830</name>
</gene>
<feature type="non-terminal residue" evidence="1">
    <location>
        <position position="1"/>
    </location>
</feature>
<evidence type="ECO:0000313" key="1">
    <source>
        <dbReference type="EMBL" id="HAH1914947.1"/>
    </source>
</evidence>
<dbReference type="AlphaFoldDB" id="A0A775UQN6"/>